<feature type="region of interest" description="Disordered" evidence="1">
    <location>
        <begin position="63"/>
        <end position="108"/>
    </location>
</feature>
<dbReference type="KEGG" id="pcw:110220096"/>
<reference evidence="4" key="1">
    <citation type="submission" date="2025-08" db="UniProtKB">
        <authorList>
            <consortium name="RefSeq"/>
        </authorList>
    </citation>
    <scope>IDENTIFICATION</scope>
    <source>
        <tissue evidence="4">Spleen</tissue>
    </source>
</reference>
<accession>A0A6P5LMP7</accession>
<dbReference type="InterPro" id="IPR011009">
    <property type="entry name" value="Kinase-like_dom_sf"/>
</dbReference>
<keyword evidence="4" id="KW-0418">Kinase</keyword>
<dbReference type="InterPro" id="IPR050235">
    <property type="entry name" value="CK1_Ser-Thr_kinase"/>
</dbReference>
<dbReference type="Gene3D" id="1.10.510.10">
    <property type="entry name" value="Transferase(Phosphotransferase) domain 1"/>
    <property type="match status" value="1"/>
</dbReference>
<feature type="domain" description="Protein kinase" evidence="2">
    <location>
        <begin position="252"/>
        <end position="545"/>
    </location>
</feature>
<feature type="region of interest" description="Disordered" evidence="1">
    <location>
        <begin position="152"/>
        <end position="241"/>
    </location>
</feature>
<evidence type="ECO:0000256" key="1">
    <source>
        <dbReference type="SAM" id="MobiDB-lite"/>
    </source>
</evidence>
<proteinExistence type="predicted"/>
<dbReference type="FunCoup" id="A0A6P5LMP7">
    <property type="interactions" value="3217"/>
</dbReference>
<dbReference type="RefSeq" id="XP_020859612.1">
    <property type="nucleotide sequence ID" value="XM_021003953.1"/>
</dbReference>
<organism evidence="3 4">
    <name type="scientific">Phascolarctos cinereus</name>
    <name type="common">Koala</name>
    <dbReference type="NCBI Taxonomy" id="38626"/>
    <lineage>
        <taxon>Eukaryota</taxon>
        <taxon>Metazoa</taxon>
        <taxon>Chordata</taxon>
        <taxon>Craniata</taxon>
        <taxon>Vertebrata</taxon>
        <taxon>Euteleostomi</taxon>
        <taxon>Mammalia</taxon>
        <taxon>Metatheria</taxon>
        <taxon>Diprotodontia</taxon>
        <taxon>Phascolarctidae</taxon>
        <taxon>Phascolarctos</taxon>
    </lineage>
</organism>
<feature type="compositionally biased region" description="Basic and acidic residues" evidence="1">
    <location>
        <begin position="152"/>
        <end position="179"/>
    </location>
</feature>
<feature type="region of interest" description="Disordered" evidence="1">
    <location>
        <begin position="1"/>
        <end position="34"/>
    </location>
</feature>
<dbReference type="InterPro" id="IPR001245">
    <property type="entry name" value="Ser-Thr/Tyr_kinase_cat_dom"/>
</dbReference>
<evidence type="ECO:0000259" key="2">
    <source>
        <dbReference type="PROSITE" id="PS50011"/>
    </source>
</evidence>
<keyword evidence="4" id="KW-0808">Transferase</keyword>
<dbReference type="SUPFAM" id="SSF56112">
    <property type="entry name" value="Protein kinase-like (PK-like)"/>
    <property type="match status" value="1"/>
</dbReference>
<dbReference type="SMART" id="SM00220">
    <property type="entry name" value="S_TKc"/>
    <property type="match status" value="1"/>
</dbReference>
<dbReference type="InParanoid" id="A0A6P5LMP7"/>
<dbReference type="Proteomes" id="UP000515140">
    <property type="component" value="Unplaced"/>
</dbReference>
<dbReference type="GeneID" id="110220096"/>
<dbReference type="GO" id="GO:0005524">
    <property type="term" value="F:ATP binding"/>
    <property type="evidence" value="ECO:0007669"/>
    <property type="project" value="InterPro"/>
</dbReference>
<dbReference type="PANTHER" id="PTHR11909">
    <property type="entry name" value="CASEIN KINASE-RELATED"/>
    <property type="match status" value="1"/>
</dbReference>
<dbReference type="PROSITE" id="PS50011">
    <property type="entry name" value="PROTEIN_KINASE_DOM"/>
    <property type="match status" value="1"/>
</dbReference>
<name>A0A6P5LMP7_PHACI</name>
<sequence>MSSCLGDGGAKAQREQGLPLSPSEGQSQLSPGPGLCILAEASPFPALSYKETLTSCWGQPGPSGSSHMYVPAQPRAVPNPSLQPRPGSSRATGHHSWRSVPAQSRNMTSGLGRGLWSLPERRVVRFCPACRGEVKPTFHFCPFCGDLLPDKDAPGDGSSPEEHGTAGKVPQKREAHRDQGVQGKKRKWPQPFTWPPSSTAISQEAAEEEAPSCFLGKAGGQDPHQRQKPVKPLSPESLGTSTVLMDKDGRRWRLGALVRSSQNGMLFEAVSASETTLLKQRFSLKLDLKSGRLFHEQNFFQRAVKEKEVNKWKKSHFVPFLAIPACISFGLHHDTHRFLVFPDLGRSLQSILDDRPNNVLTEKTVFHLLFRLVDALEFIHENEYVHGNISAENIFVNPDTLGQVTLAGYSFVFRYCPGGKHVAYVEQKRATHQGPLEFISLDLHKGVDPSRRSDMQALGYCLLKWLYGALPWTGQLPDAQAVMRQKERFLNNIAELMRQSCGQRRPPEALEAYLNTAMALQYAEKPNYRMLQTVLMSALENHHVKPYDSISF</sequence>
<evidence type="ECO:0000313" key="3">
    <source>
        <dbReference type="Proteomes" id="UP000515140"/>
    </source>
</evidence>
<gene>
    <name evidence="4" type="primary">VRK3</name>
</gene>
<dbReference type="CTD" id="51231"/>
<dbReference type="Pfam" id="PF07714">
    <property type="entry name" value="PK_Tyr_Ser-Thr"/>
    <property type="match status" value="1"/>
</dbReference>
<dbReference type="AlphaFoldDB" id="A0A6P5LMP7"/>
<evidence type="ECO:0000313" key="4">
    <source>
        <dbReference type="RefSeq" id="XP_020859612.1"/>
    </source>
</evidence>
<dbReference type="GO" id="GO:0004672">
    <property type="term" value="F:protein kinase activity"/>
    <property type="evidence" value="ECO:0007669"/>
    <property type="project" value="InterPro"/>
</dbReference>
<protein>
    <submittedName>
        <fullName evidence="4">Inactive serine/threonine-protein kinase VRK3 isoform X1</fullName>
    </submittedName>
</protein>
<dbReference type="InterPro" id="IPR000719">
    <property type="entry name" value="Prot_kinase_dom"/>
</dbReference>
<keyword evidence="3" id="KW-1185">Reference proteome</keyword>